<sequence>MLRLHVMTSEDWPLWREVRLAALTDAPHAFRARLDDWSRGGEKQWRERLTAPGTYNLVAVLDDRAVGVARAVPRDGADGVVELRSVWVGPEARGRGVGDRLIEAVEAWALRSEADVLELTVLPDNESALALYRRNGFDLAELDGAGQQVMTKSLRGE</sequence>
<evidence type="ECO:0000259" key="3">
    <source>
        <dbReference type="PROSITE" id="PS51186"/>
    </source>
</evidence>
<dbReference type="Pfam" id="PF00583">
    <property type="entry name" value="Acetyltransf_1"/>
    <property type="match status" value="1"/>
</dbReference>
<reference evidence="4 5" key="1">
    <citation type="submission" date="2023-10" db="EMBL/GenBank/DDBJ databases">
        <title>The genome sequence of Streptomyces sp. HUAS YS2.</title>
        <authorList>
            <person name="Mo P."/>
        </authorList>
    </citation>
    <scope>NUCLEOTIDE SEQUENCE [LARGE SCALE GENOMIC DNA]</scope>
    <source>
        <strain evidence="4 5">HUAS YS2</strain>
    </source>
</reference>
<keyword evidence="2" id="KW-0012">Acyltransferase</keyword>
<dbReference type="InterPro" id="IPR050832">
    <property type="entry name" value="Bact_Acetyltransf"/>
</dbReference>
<dbReference type="Proteomes" id="UP001301731">
    <property type="component" value="Chromosome"/>
</dbReference>
<evidence type="ECO:0000256" key="1">
    <source>
        <dbReference type="ARBA" id="ARBA00022679"/>
    </source>
</evidence>
<evidence type="ECO:0000256" key="2">
    <source>
        <dbReference type="ARBA" id="ARBA00023315"/>
    </source>
</evidence>
<gene>
    <name evidence="4" type="ORF">R2D22_34960</name>
</gene>
<evidence type="ECO:0000313" key="5">
    <source>
        <dbReference type="Proteomes" id="UP001301731"/>
    </source>
</evidence>
<dbReference type="PANTHER" id="PTHR43877">
    <property type="entry name" value="AMINOALKYLPHOSPHONATE N-ACETYLTRANSFERASE-RELATED-RELATED"/>
    <property type="match status" value="1"/>
</dbReference>
<dbReference type="EMBL" id="CP137573">
    <property type="protein sequence ID" value="WOX26305.1"/>
    <property type="molecule type" value="Genomic_DNA"/>
</dbReference>
<keyword evidence="5" id="KW-1185">Reference proteome</keyword>
<dbReference type="InterPro" id="IPR016181">
    <property type="entry name" value="Acyl_CoA_acyltransferase"/>
</dbReference>
<dbReference type="Gene3D" id="3.40.630.30">
    <property type="match status" value="1"/>
</dbReference>
<dbReference type="CDD" id="cd04301">
    <property type="entry name" value="NAT_SF"/>
    <property type="match status" value="1"/>
</dbReference>
<dbReference type="SUPFAM" id="SSF55729">
    <property type="entry name" value="Acyl-CoA N-acyltransferases (Nat)"/>
    <property type="match status" value="1"/>
</dbReference>
<feature type="domain" description="N-acetyltransferase" evidence="3">
    <location>
        <begin position="16"/>
        <end position="155"/>
    </location>
</feature>
<keyword evidence="1" id="KW-0808">Transferase</keyword>
<dbReference type="InterPro" id="IPR000182">
    <property type="entry name" value="GNAT_dom"/>
</dbReference>
<name>A0ABZ0M3E6_9ACTN</name>
<protein>
    <submittedName>
        <fullName evidence="4">GNAT family N-acetyltransferase</fullName>
    </submittedName>
</protein>
<organism evidence="4 5">
    <name type="scientific">Streptomyces solicathayae</name>
    <dbReference type="NCBI Taxonomy" id="3081768"/>
    <lineage>
        <taxon>Bacteria</taxon>
        <taxon>Bacillati</taxon>
        <taxon>Actinomycetota</taxon>
        <taxon>Actinomycetes</taxon>
        <taxon>Kitasatosporales</taxon>
        <taxon>Streptomycetaceae</taxon>
        <taxon>Streptomyces</taxon>
    </lineage>
</organism>
<dbReference type="PROSITE" id="PS51186">
    <property type="entry name" value="GNAT"/>
    <property type="match status" value="1"/>
</dbReference>
<proteinExistence type="predicted"/>
<dbReference type="PANTHER" id="PTHR43877:SF2">
    <property type="entry name" value="AMINOALKYLPHOSPHONATE N-ACETYLTRANSFERASE-RELATED"/>
    <property type="match status" value="1"/>
</dbReference>
<dbReference type="RefSeq" id="WP_318109267.1">
    <property type="nucleotide sequence ID" value="NZ_CP137573.1"/>
</dbReference>
<accession>A0ABZ0M3E6</accession>
<evidence type="ECO:0000313" key="4">
    <source>
        <dbReference type="EMBL" id="WOX26305.1"/>
    </source>
</evidence>